<evidence type="ECO:0000256" key="5">
    <source>
        <dbReference type="ARBA" id="ARBA00023242"/>
    </source>
</evidence>
<dbReference type="EMBL" id="JAGKQM010000003">
    <property type="protein sequence ID" value="KAH0932967.1"/>
    <property type="molecule type" value="Genomic_DNA"/>
</dbReference>
<dbReference type="InterPro" id="IPR031099">
    <property type="entry name" value="BRCA1-associated"/>
</dbReference>
<comment type="subcellular location">
    <subcellularLocation>
        <location evidence="1">Nucleus</location>
    </subcellularLocation>
</comment>
<gene>
    <name evidence="9" type="ORF">HID58_010084</name>
    <name evidence="8" type="ORF">HID58_020691</name>
    <name evidence="7" type="ORF">HID58_049739</name>
    <name evidence="6" type="ORF">HID58_053174</name>
</gene>
<evidence type="ECO:0000256" key="2">
    <source>
        <dbReference type="ARBA" id="ARBA00022737"/>
    </source>
</evidence>
<evidence type="ECO:0000313" key="8">
    <source>
        <dbReference type="EMBL" id="KAH0920673.1"/>
    </source>
</evidence>
<dbReference type="EMBL" id="JAGKQM010000012">
    <property type="protein sequence ID" value="KAH0900171.1"/>
    <property type="molecule type" value="Genomic_DNA"/>
</dbReference>
<name>A0ABQ8ADZ2_BRANA</name>
<sequence>MALKTTVPANATAAQTRKKAPQVYSEADTLRNLKSRLAKGLIIKCTKCNLKGDAFVCYIKSCRWDYVCFTTFSSFASNYIIKNYLPQHCASRAEPLPKLYQSSSLLTTRQPRNPILCGYIIPTLLKKNLSSHFIAFPQYWNPSVTHVLASKDVKGACTRTVNVIMDILNGKGIIIAYFSKLLKAIDEEPFDIHVATQRSQNGPKTAKLKVATNLTSHYLSRPKSSGLRSDASMCFSQHDSAKLIGDIMLHHHFGEFRTNEVVKIM</sequence>
<reference evidence="6 10" key="1">
    <citation type="submission" date="2021-05" db="EMBL/GenBank/DDBJ databases">
        <title>Genome Assembly of Synthetic Allotetraploid Brassica napus Reveals Homoeologous Exchanges between Subgenomes.</title>
        <authorList>
            <person name="Davis J.T."/>
        </authorList>
    </citation>
    <scope>NUCLEOTIDE SEQUENCE [LARGE SCALE GENOMIC DNA]</scope>
    <source>
        <strain evidence="10">cv. Da-Ae</strain>
        <tissue evidence="6">Seedling</tissue>
    </source>
</reference>
<dbReference type="Proteomes" id="UP000824890">
    <property type="component" value="Unassembled WGS sequence"/>
</dbReference>
<evidence type="ECO:0000313" key="7">
    <source>
        <dbReference type="EMBL" id="KAH0900171.1"/>
    </source>
</evidence>
<evidence type="ECO:0000313" key="10">
    <source>
        <dbReference type="Proteomes" id="UP000824890"/>
    </source>
</evidence>
<comment type="caution">
    <text evidence="6">The sequence shown here is derived from an EMBL/GenBank/DDBJ whole genome shotgun (WGS) entry which is preliminary data.</text>
</comment>
<keyword evidence="4" id="KW-0234">DNA repair</keyword>
<evidence type="ECO:0000256" key="4">
    <source>
        <dbReference type="ARBA" id="ARBA00023204"/>
    </source>
</evidence>
<proteinExistence type="predicted"/>
<dbReference type="PANTHER" id="PTHR13763">
    <property type="entry name" value="BREAST CANCER TYPE 1 SUSCEPTIBILITY PROTEIN BRCA1"/>
    <property type="match status" value="1"/>
</dbReference>
<dbReference type="InterPro" id="IPR036420">
    <property type="entry name" value="BRCT_dom_sf"/>
</dbReference>
<dbReference type="Gene3D" id="3.40.50.10190">
    <property type="entry name" value="BRCT domain"/>
    <property type="match status" value="1"/>
</dbReference>
<keyword evidence="5" id="KW-0539">Nucleus</keyword>
<protein>
    <submittedName>
        <fullName evidence="6">Uncharacterized protein</fullName>
    </submittedName>
</protein>
<dbReference type="EMBL" id="JAGKQM010000013">
    <property type="protein sequence ID" value="KAH0890745.1"/>
    <property type="molecule type" value="Genomic_DNA"/>
</dbReference>
<evidence type="ECO:0000256" key="1">
    <source>
        <dbReference type="ARBA" id="ARBA00004123"/>
    </source>
</evidence>
<keyword evidence="2" id="KW-0677">Repeat</keyword>
<keyword evidence="10" id="KW-1185">Reference proteome</keyword>
<evidence type="ECO:0000256" key="3">
    <source>
        <dbReference type="ARBA" id="ARBA00022763"/>
    </source>
</evidence>
<evidence type="ECO:0000313" key="9">
    <source>
        <dbReference type="EMBL" id="KAH0932967.1"/>
    </source>
</evidence>
<organism evidence="6 10">
    <name type="scientific">Brassica napus</name>
    <name type="common">Rape</name>
    <dbReference type="NCBI Taxonomy" id="3708"/>
    <lineage>
        <taxon>Eukaryota</taxon>
        <taxon>Viridiplantae</taxon>
        <taxon>Streptophyta</taxon>
        <taxon>Embryophyta</taxon>
        <taxon>Tracheophyta</taxon>
        <taxon>Spermatophyta</taxon>
        <taxon>Magnoliopsida</taxon>
        <taxon>eudicotyledons</taxon>
        <taxon>Gunneridae</taxon>
        <taxon>Pentapetalae</taxon>
        <taxon>rosids</taxon>
        <taxon>malvids</taxon>
        <taxon>Brassicales</taxon>
        <taxon>Brassicaceae</taxon>
        <taxon>Brassiceae</taxon>
        <taxon>Brassica</taxon>
    </lineage>
</organism>
<accession>A0ABQ8ADZ2</accession>
<dbReference type="EMBL" id="JAGKQM010000006">
    <property type="protein sequence ID" value="KAH0920673.1"/>
    <property type="molecule type" value="Genomic_DNA"/>
</dbReference>
<evidence type="ECO:0000313" key="6">
    <source>
        <dbReference type="EMBL" id="KAH0890745.1"/>
    </source>
</evidence>
<dbReference type="PANTHER" id="PTHR13763:SF9">
    <property type="entry name" value="BRCA1-ASSOCIATED RING DOMAIN PROTEIN 1"/>
    <property type="match status" value="1"/>
</dbReference>
<keyword evidence="3" id="KW-0227">DNA damage</keyword>